<organism evidence="2 3">
    <name type="scientific">Panicum virgatum</name>
    <name type="common">Blackwell switchgrass</name>
    <dbReference type="NCBI Taxonomy" id="38727"/>
    <lineage>
        <taxon>Eukaryota</taxon>
        <taxon>Viridiplantae</taxon>
        <taxon>Streptophyta</taxon>
        <taxon>Embryophyta</taxon>
        <taxon>Tracheophyta</taxon>
        <taxon>Spermatophyta</taxon>
        <taxon>Magnoliopsida</taxon>
        <taxon>Liliopsida</taxon>
        <taxon>Poales</taxon>
        <taxon>Poaceae</taxon>
        <taxon>PACMAD clade</taxon>
        <taxon>Panicoideae</taxon>
        <taxon>Panicodae</taxon>
        <taxon>Paniceae</taxon>
        <taxon>Panicinae</taxon>
        <taxon>Panicum</taxon>
        <taxon>Panicum sect. Hiantes</taxon>
    </lineage>
</organism>
<name>A0A8T0P9N6_PANVG</name>
<evidence type="ECO:0000313" key="2">
    <source>
        <dbReference type="EMBL" id="KAG2558871.1"/>
    </source>
</evidence>
<sequence length="177" mass="19408">MLIFLGTETGDAETVIAVASQMPSHVRHCHQQKTWRGRGAPPDFTFYLFFSHGVYASPTRHLRHTNPSVSLLLAAPEGDPSVAGQQQGPEADRAVRERLCEDLRSRVDSNGRHLWGCVTDTRVKLRSHGSEKLQGRSTEARGECGGFANRGAGSYPESRIGRNSPVSALWSSPDQAR</sequence>
<evidence type="ECO:0000256" key="1">
    <source>
        <dbReference type="SAM" id="MobiDB-lite"/>
    </source>
</evidence>
<dbReference type="AlphaFoldDB" id="A0A8T0P9N6"/>
<reference evidence="2" key="1">
    <citation type="submission" date="2020-05" db="EMBL/GenBank/DDBJ databases">
        <title>WGS assembly of Panicum virgatum.</title>
        <authorList>
            <person name="Lovell J.T."/>
            <person name="Jenkins J."/>
            <person name="Shu S."/>
            <person name="Juenger T.E."/>
            <person name="Schmutz J."/>
        </authorList>
    </citation>
    <scope>NUCLEOTIDE SEQUENCE</scope>
    <source>
        <strain evidence="2">AP13</strain>
    </source>
</reference>
<keyword evidence="3" id="KW-1185">Reference proteome</keyword>
<accession>A0A8T0P9N6</accession>
<feature type="compositionally biased region" description="Polar residues" evidence="1">
    <location>
        <begin position="164"/>
        <end position="177"/>
    </location>
</feature>
<gene>
    <name evidence="2" type="ORF">PVAP13_8NG335478</name>
</gene>
<feature type="compositionally biased region" description="Basic and acidic residues" evidence="1">
    <location>
        <begin position="128"/>
        <end position="142"/>
    </location>
</feature>
<dbReference type="Proteomes" id="UP000823388">
    <property type="component" value="Chromosome 8N"/>
</dbReference>
<protein>
    <submittedName>
        <fullName evidence="2">Uncharacterized protein</fullName>
    </submittedName>
</protein>
<comment type="caution">
    <text evidence="2">The sequence shown here is derived from an EMBL/GenBank/DDBJ whole genome shotgun (WGS) entry which is preliminary data.</text>
</comment>
<feature type="region of interest" description="Disordered" evidence="1">
    <location>
        <begin position="128"/>
        <end position="177"/>
    </location>
</feature>
<evidence type="ECO:0000313" key="3">
    <source>
        <dbReference type="Proteomes" id="UP000823388"/>
    </source>
</evidence>
<proteinExistence type="predicted"/>
<dbReference type="EMBL" id="CM029052">
    <property type="protein sequence ID" value="KAG2558871.1"/>
    <property type="molecule type" value="Genomic_DNA"/>
</dbReference>